<keyword evidence="6" id="KW-0378">Hydrolase</keyword>
<reference evidence="12 13" key="1">
    <citation type="journal article" date="2015" name="Genome Biol. Evol.">
        <title>Comparative Genomics of a Bacterivorous Green Alga Reveals Evolutionary Causalities and Consequences of Phago-Mixotrophic Mode of Nutrition.</title>
        <authorList>
            <person name="Burns J.A."/>
            <person name="Paasch A."/>
            <person name="Narechania A."/>
            <person name="Kim E."/>
        </authorList>
    </citation>
    <scope>NUCLEOTIDE SEQUENCE [LARGE SCALE GENOMIC DNA]</scope>
    <source>
        <strain evidence="12 13">PLY_AMNH</strain>
    </source>
</reference>
<comment type="similarity">
    <text evidence="3">Belongs to the TRAFAC class translation factor GTPase superfamily. Classic translation factor GTPase family. EF-Tu/EF-1A subfamily.</text>
</comment>
<dbReference type="SUPFAM" id="SSF50465">
    <property type="entry name" value="EF-Tu/eEF-1alpha/eIF2-gamma C-terminal domain"/>
    <property type="match status" value="1"/>
</dbReference>
<comment type="subcellular location">
    <subcellularLocation>
        <location evidence="2">Cytoplasm</location>
    </subcellularLocation>
</comment>
<evidence type="ECO:0000256" key="2">
    <source>
        <dbReference type="ARBA" id="ARBA00004496"/>
    </source>
</evidence>
<evidence type="ECO:0000256" key="3">
    <source>
        <dbReference type="ARBA" id="ARBA00007249"/>
    </source>
</evidence>
<evidence type="ECO:0000256" key="8">
    <source>
        <dbReference type="ARBA" id="ARBA00023134"/>
    </source>
</evidence>
<evidence type="ECO:0000256" key="1">
    <source>
        <dbReference type="ARBA" id="ARBA00003982"/>
    </source>
</evidence>
<keyword evidence="4" id="KW-0963">Cytoplasm</keyword>
<evidence type="ECO:0000256" key="10">
    <source>
        <dbReference type="SAM" id="MobiDB-lite"/>
    </source>
</evidence>
<keyword evidence="5" id="KW-0547">Nucleotide-binding</keyword>
<dbReference type="GO" id="GO:0005525">
    <property type="term" value="F:GTP binding"/>
    <property type="evidence" value="ECO:0007669"/>
    <property type="project" value="UniProtKB-KW"/>
</dbReference>
<evidence type="ECO:0000256" key="7">
    <source>
        <dbReference type="ARBA" id="ARBA00022917"/>
    </source>
</evidence>
<dbReference type="Gene3D" id="3.40.50.300">
    <property type="entry name" value="P-loop containing nucleotide triphosphate hydrolases"/>
    <property type="match status" value="1"/>
</dbReference>
<evidence type="ECO:0000256" key="5">
    <source>
        <dbReference type="ARBA" id="ARBA00022741"/>
    </source>
</evidence>
<dbReference type="EMBL" id="LGRX02023170">
    <property type="protein sequence ID" value="KAK3254812.1"/>
    <property type="molecule type" value="Genomic_DNA"/>
</dbReference>
<dbReference type="PANTHER" id="PTHR23115">
    <property type="entry name" value="TRANSLATION FACTOR"/>
    <property type="match status" value="1"/>
</dbReference>
<feature type="compositionally biased region" description="Low complexity" evidence="10">
    <location>
        <begin position="1"/>
        <end position="10"/>
    </location>
</feature>
<dbReference type="GO" id="GO:0003924">
    <property type="term" value="F:GTPase activity"/>
    <property type="evidence" value="ECO:0007669"/>
    <property type="project" value="InterPro"/>
</dbReference>
<keyword evidence="8" id="KW-0342">GTP-binding</keyword>
<accession>A0AAE0F849</accession>
<dbReference type="CDD" id="cd01883">
    <property type="entry name" value="EF1_alpha"/>
    <property type="match status" value="1"/>
</dbReference>
<feature type="domain" description="Tr-type G" evidence="11">
    <location>
        <begin position="213"/>
        <end position="446"/>
    </location>
</feature>
<dbReference type="SUPFAM" id="SSF52540">
    <property type="entry name" value="P-loop containing nucleoside triphosphate hydrolases"/>
    <property type="match status" value="1"/>
</dbReference>
<evidence type="ECO:0000256" key="6">
    <source>
        <dbReference type="ARBA" id="ARBA00022801"/>
    </source>
</evidence>
<dbReference type="FunFam" id="3.40.50.300:FF:000204">
    <property type="entry name" value="Translation elongation factor Tu"/>
    <property type="match status" value="1"/>
</dbReference>
<dbReference type="GO" id="GO:0006412">
    <property type="term" value="P:translation"/>
    <property type="evidence" value="ECO:0007669"/>
    <property type="project" value="UniProtKB-KW"/>
</dbReference>
<dbReference type="GO" id="GO:0005737">
    <property type="term" value="C:cytoplasm"/>
    <property type="evidence" value="ECO:0007669"/>
    <property type="project" value="UniProtKB-SubCell"/>
</dbReference>
<dbReference type="InterPro" id="IPR050100">
    <property type="entry name" value="TRAFAC_GTPase_members"/>
</dbReference>
<protein>
    <recommendedName>
        <fullName evidence="11">Tr-type G domain-containing protein</fullName>
    </recommendedName>
</protein>
<dbReference type="Gene3D" id="2.40.30.10">
    <property type="entry name" value="Translation factors"/>
    <property type="match status" value="2"/>
</dbReference>
<evidence type="ECO:0000313" key="12">
    <source>
        <dbReference type="EMBL" id="KAK3254812.1"/>
    </source>
</evidence>
<dbReference type="PROSITE" id="PS51722">
    <property type="entry name" value="G_TR_2"/>
    <property type="match status" value="1"/>
</dbReference>
<dbReference type="Pfam" id="PF22594">
    <property type="entry name" value="GTP-eEF1A_C"/>
    <property type="match status" value="1"/>
</dbReference>
<dbReference type="InterPro" id="IPR000795">
    <property type="entry name" value="T_Tr_GTP-bd_dom"/>
</dbReference>
<organism evidence="12 13">
    <name type="scientific">Cymbomonas tetramitiformis</name>
    <dbReference type="NCBI Taxonomy" id="36881"/>
    <lineage>
        <taxon>Eukaryota</taxon>
        <taxon>Viridiplantae</taxon>
        <taxon>Chlorophyta</taxon>
        <taxon>Pyramimonadophyceae</taxon>
        <taxon>Pyramimonadales</taxon>
        <taxon>Pyramimonadaceae</taxon>
        <taxon>Cymbomonas</taxon>
    </lineage>
</organism>
<dbReference type="InterPro" id="IPR009001">
    <property type="entry name" value="Transl_elong_EF1A/Init_IF2_C"/>
</dbReference>
<keyword evidence="13" id="KW-1185">Reference proteome</keyword>
<dbReference type="CDD" id="cd04093">
    <property type="entry name" value="HBS1_C_III"/>
    <property type="match status" value="1"/>
</dbReference>
<name>A0AAE0F849_9CHLO</name>
<dbReference type="InterPro" id="IPR009000">
    <property type="entry name" value="Transl_B-barrel_sf"/>
</dbReference>
<dbReference type="AlphaFoldDB" id="A0AAE0F849"/>
<feature type="region of interest" description="Disordered" evidence="10">
    <location>
        <begin position="1"/>
        <end position="99"/>
    </location>
</feature>
<evidence type="ECO:0000259" key="11">
    <source>
        <dbReference type="PROSITE" id="PS51722"/>
    </source>
</evidence>
<evidence type="ECO:0000256" key="4">
    <source>
        <dbReference type="ARBA" id="ARBA00022490"/>
    </source>
</evidence>
<keyword evidence="7" id="KW-0648">Protein biosynthesis</keyword>
<proteinExistence type="inferred from homology"/>
<evidence type="ECO:0000313" key="13">
    <source>
        <dbReference type="Proteomes" id="UP001190700"/>
    </source>
</evidence>
<dbReference type="InterPro" id="IPR027417">
    <property type="entry name" value="P-loop_NTPase"/>
</dbReference>
<comment type="caution">
    <text evidence="12">The sequence shown here is derived from an EMBL/GenBank/DDBJ whole genome shotgun (WGS) entry which is preliminary data.</text>
</comment>
<dbReference type="Proteomes" id="UP001190700">
    <property type="component" value="Unassembled WGS sequence"/>
</dbReference>
<sequence length="650" mass="68803">MPRHASSYNYEDYDDGYDDDYGDGYDEGPSGYEDYDDYTPPARTQPAAAGRAASNKGKQPSVMAQFISQPQQAKKKKKGKSKGDIPAQDTAKPPARTVEAVKLQPSTSAGAGASTGAGVEATAIPPFTFDTPSPDDQVIAAQSGALPRADKRSAAAAPAFVPIQQKMKSLQVAAGPKQAEAGQSAAACPPRKPLEQYQADDALVALAAGQHDKASIHLVVVGHVDAGKSTLMGRLLHALGKVDQKAAHKNAKEAQAVGKPSFAWAFALDERPEERERGVTVDVALAHFDTPKYRVTLMDAPGHRDFVPSMITGTSQADVAVLVVDASVGEFEAGFAETQGTAGCGQTREHAQLVRSLGVDQLIVAVNKMDMVDYSQERFEEIRTIMAPWLKKLGFKEAGVQWVPVSGQLGENLWAAAEAPAFSQWAAATGLPHLVEAIDATHPPPRLTGMPLRLMATEGTKSFTLGQAAVGGKVVGGVLRAGTRVLVAPVMELATVKVVEMAGAAVAAAQAGDTVDVGLVGVDPLHLRAGTVLCDPEFPVAVASRFEVRIMTLDLRIPLLRGHQVMVHLHAESLPGRLVILKATLNPKTGEVLKERPRCVAARQAALAVVEIERPICCERFADYRMLGQVTLRDAGTTLAVGIITALEDV</sequence>
<comment type="function">
    <text evidence="1">This protein promotes the GTP-dependent binding of aminoacyl-tRNA to the A-site of ribosomes during protein biosynthesis.</text>
</comment>
<dbReference type="SUPFAM" id="SSF50447">
    <property type="entry name" value="Translation proteins"/>
    <property type="match status" value="1"/>
</dbReference>
<dbReference type="Pfam" id="PF00009">
    <property type="entry name" value="GTP_EFTU"/>
    <property type="match status" value="1"/>
</dbReference>
<feature type="compositionally biased region" description="Acidic residues" evidence="10">
    <location>
        <begin position="11"/>
        <end position="26"/>
    </location>
</feature>
<feature type="compositionally biased region" description="Low complexity" evidence="10">
    <location>
        <begin position="27"/>
        <end position="53"/>
    </location>
</feature>
<comment type="catalytic activity">
    <reaction evidence="9">
        <text>GTP + H2O = GDP + phosphate + H(+)</text>
        <dbReference type="Rhea" id="RHEA:19669"/>
        <dbReference type="ChEBI" id="CHEBI:15377"/>
        <dbReference type="ChEBI" id="CHEBI:15378"/>
        <dbReference type="ChEBI" id="CHEBI:37565"/>
        <dbReference type="ChEBI" id="CHEBI:43474"/>
        <dbReference type="ChEBI" id="CHEBI:58189"/>
    </reaction>
    <physiologicalReaction direction="left-to-right" evidence="9">
        <dbReference type="Rhea" id="RHEA:19670"/>
    </physiologicalReaction>
</comment>
<dbReference type="PRINTS" id="PR00315">
    <property type="entry name" value="ELONGATNFCT"/>
</dbReference>
<evidence type="ECO:0000256" key="9">
    <source>
        <dbReference type="ARBA" id="ARBA00049117"/>
    </source>
</evidence>
<dbReference type="InterPro" id="IPR054696">
    <property type="entry name" value="GTP-eEF1A_C"/>
</dbReference>
<gene>
    <name evidence="12" type="ORF">CYMTET_35983</name>
</gene>